<evidence type="ECO:0000313" key="3">
    <source>
        <dbReference type="EMBL" id="QNK39841.1"/>
    </source>
</evidence>
<dbReference type="SUPFAM" id="SSF88659">
    <property type="entry name" value="Sigma3 and sigma4 domains of RNA polymerase sigma factors"/>
    <property type="match status" value="1"/>
</dbReference>
<protein>
    <submittedName>
        <fullName evidence="3">Sigma-70 family RNA polymerase sigma factor</fullName>
    </submittedName>
</protein>
<dbReference type="GO" id="GO:0016987">
    <property type="term" value="F:sigma factor activity"/>
    <property type="evidence" value="ECO:0007669"/>
    <property type="project" value="InterPro"/>
</dbReference>
<sequence>MLKLSNDEDWLDIIYSRKPEDLQELVTDEAISKAVQKLTIPQKEVLFWNVIRLFTTSEIASARGVSERNIRKIRQRALESIRRTLETVSSRRAEGTVGAAALVLVGVICWPFMVGWLVADWIYPKLKAKIMAA</sequence>
<dbReference type="Pfam" id="PF08281">
    <property type="entry name" value="Sigma70_r4_2"/>
    <property type="match status" value="1"/>
</dbReference>
<dbReference type="Gene3D" id="1.10.10.10">
    <property type="entry name" value="Winged helix-like DNA-binding domain superfamily/Winged helix DNA-binding domain"/>
    <property type="match status" value="1"/>
</dbReference>
<dbReference type="GO" id="GO:0003677">
    <property type="term" value="F:DNA binding"/>
    <property type="evidence" value="ECO:0007669"/>
    <property type="project" value="InterPro"/>
</dbReference>
<reference evidence="3 4" key="1">
    <citation type="submission" date="2020-08" db="EMBL/GenBank/DDBJ databases">
        <title>The isolate Caproiciproducens sp. 7D4C2 produces n-caproate at mildly acidic conditions from hexoses: genome and rBOX comparison with related strains and chain-elongating bacteria.</title>
        <authorList>
            <person name="Esquivel-Elizondo S."/>
            <person name="Bagci C."/>
            <person name="Temovska M."/>
            <person name="Jeon B.S."/>
            <person name="Bessarab I."/>
            <person name="Williams R.B.H."/>
            <person name="Huson D.H."/>
            <person name="Angenent L.T."/>
        </authorList>
    </citation>
    <scope>NUCLEOTIDE SEQUENCE [LARGE SCALE GENOMIC DNA]</scope>
    <source>
        <strain evidence="3 4">7D4C2</strain>
    </source>
</reference>
<keyword evidence="1" id="KW-1133">Transmembrane helix</keyword>
<feature type="domain" description="RNA polymerase sigma factor 70 region 4 type 2" evidence="2">
    <location>
        <begin position="29"/>
        <end position="79"/>
    </location>
</feature>
<dbReference type="InterPro" id="IPR013324">
    <property type="entry name" value="RNA_pol_sigma_r3/r4-like"/>
</dbReference>
<accession>A0A7G8T8A0</accession>
<evidence type="ECO:0000256" key="1">
    <source>
        <dbReference type="SAM" id="Phobius"/>
    </source>
</evidence>
<evidence type="ECO:0000313" key="4">
    <source>
        <dbReference type="Proteomes" id="UP000515909"/>
    </source>
</evidence>
<feature type="transmembrane region" description="Helical" evidence="1">
    <location>
        <begin position="99"/>
        <end position="123"/>
    </location>
</feature>
<dbReference type="Proteomes" id="UP000515909">
    <property type="component" value="Chromosome"/>
</dbReference>
<name>A0A7G8T8A0_9FIRM</name>
<gene>
    <name evidence="3" type="ORF">HCR03_14105</name>
</gene>
<dbReference type="InterPro" id="IPR036388">
    <property type="entry name" value="WH-like_DNA-bd_sf"/>
</dbReference>
<dbReference type="InterPro" id="IPR013249">
    <property type="entry name" value="RNA_pol_sigma70_r4_t2"/>
</dbReference>
<keyword evidence="1" id="KW-0472">Membrane</keyword>
<evidence type="ECO:0000259" key="2">
    <source>
        <dbReference type="Pfam" id="PF08281"/>
    </source>
</evidence>
<keyword evidence="1" id="KW-0812">Transmembrane</keyword>
<proteinExistence type="predicted"/>
<dbReference type="GO" id="GO:0006352">
    <property type="term" value="P:DNA-templated transcription initiation"/>
    <property type="evidence" value="ECO:0007669"/>
    <property type="project" value="InterPro"/>
</dbReference>
<organism evidence="3 4">
    <name type="scientific">Caproicibacter fermentans</name>
    <dbReference type="NCBI Taxonomy" id="2576756"/>
    <lineage>
        <taxon>Bacteria</taxon>
        <taxon>Bacillati</taxon>
        <taxon>Bacillota</taxon>
        <taxon>Clostridia</taxon>
        <taxon>Eubacteriales</taxon>
        <taxon>Acutalibacteraceae</taxon>
        <taxon>Caproicibacter</taxon>
    </lineage>
</organism>
<dbReference type="AlphaFoldDB" id="A0A7G8T8A0"/>
<dbReference type="KEGG" id="cfem:HCR03_14105"/>
<dbReference type="RefSeq" id="WP_187034835.1">
    <property type="nucleotide sequence ID" value="NZ_CP060286.1"/>
</dbReference>
<dbReference type="EMBL" id="CP060286">
    <property type="protein sequence ID" value="QNK39841.1"/>
    <property type="molecule type" value="Genomic_DNA"/>
</dbReference>